<dbReference type="Gene3D" id="1.25.40.180">
    <property type="match status" value="1"/>
</dbReference>
<evidence type="ECO:0000313" key="14">
    <source>
        <dbReference type="Proteomes" id="UP001320420"/>
    </source>
</evidence>
<dbReference type="InterPro" id="IPR016024">
    <property type="entry name" value="ARM-type_fold"/>
</dbReference>
<comment type="subunit">
    <text evidence="10">Component of the translation initiation factor 2B (eIF2B) complex which is a heterodecamer of two sets of five different subunits: alpha, beta, gamma, delta and epsilon. Subunits alpha, beta and delta comprise a regulatory subcomplex and subunits epsilon and gamma comprise a catalytic subcomplex. Within the complex, the hexameric regulatory complex resides at the center, with the two heterodimeric catalytic subcomplexes bound on opposite sides.</text>
</comment>
<accession>A0AAN9UL89</accession>
<dbReference type="InterPro" id="IPR035543">
    <property type="entry name" value="eIF-2B_epsilon_N"/>
</dbReference>
<protein>
    <recommendedName>
        <fullName evidence="3">Mannose-1-phosphate guanyltransferase</fullName>
    </recommendedName>
    <alternativeName>
        <fullName evidence="7">GDP-mannose pyrophosphorylase</fullName>
    </alternativeName>
    <alternativeName>
        <fullName evidence="6">GTP-mannose-1-phosphate guanylyltransferase</fullName>
    </alternativeName>
    <alternativeName>
        <fullName evidence="8">Translation initiation factor eIF2B subunit epsilon</fullName>
    </alternativeName>
    <alternativeName>
        <fullName evidence="9">eIF2B GDP-GTP exchange factor subunit epsilon</fullName>
    </alternativeName>
</protein>
<dbReference type="GO" id="GO:0003743">
    <property type="term" value="F:translation initiation factor activity"/>
    <property type="evidence" value="ECO:0007669"/>
    <property type="project" value="UniProtKB-KW"/>
</dbReference>
<dbReference type="CDD" id="cd11558">
    <property type="entry name" value="W2_eIF2B_epsilon"/>
    <property type="match status" value="1"/>
</dbReference>
<dbReference type="SUPFAM" id="SSF48371">
    <property type="entry name" value="ARM repeat"/>
    <property type="match status" value="1"/>
</dbReference>
<evidence type="ECO:0000256" key="9">
    <source>
        <dbReference type="ARBA" id="ARBA00044345"/>
    </source>
</evidence>
<dbReference type="CDD" id="cd04197">
    <property type="entry name" value="eIF-2B_epsilon_N"/>
    <property type="match status" value="1"/>
</dbReference>
<evidence type="ECO:0000256" key="4">
    <source>
        <dbReference type="ARBA" id="ARBA00022490"/>
    </source>
</evidence>
<evidence type="ECO:0000256" key="10">
    <source>
        <dbReference type="ARBA" id="ARBA00046432"/>
    </source>
</evidence>
<name>A0AAN9UL89_9PEZI</name>
<dbReference type="PANTHER" id="PTHR45887:SF1">
    <property type="entry name" value="TRANSLATION INITIATION FACTOR EIF-2B SUBUNIT EPSILON"/>
    <property type="match status" value="1"/>
</dbReference>
<evidence type="ECO:0000256" key="7">
    <source>
        <dbReference type="ARBA" id="ARBA00031190"/>
    </source>
</evidence>
<evidence type="ECO:0000256" key="5">
    <source>
        <dbReference type="ARBA" id="ARBA00022540"/>
    </source>
</evidence>
<feature type="region of interest" description="Disordered" evidence="11">
    <location>
        <begin position="494"/>
        <end position="522"/>
    </location>
</feature>
<evidence type="ECO:0000256" key="8">
    <source>
        <dbReference type="ARBA" id="ARBA00044144"/>
    </source>
</evidence>
<evidence type="ECO:0000313" key="13">
    <source>
        <dbReference type="EMBL" id="KAK7750120.1"/>
    </source>
</evidence>
<keyword evidence="5 13" id="KW-0648">Protein biosynthesis</keyword>
<dbReference type="Gene3D" id="2.160.10.10">
    <property type="entry name" value="Hexapeptide repeat proteins"/>
    <property type="match status" value="1"/>
</dbReference>
<evidence type="ECO:0000256" key="2">
    <source>
        <dbReference type="ARBA" id="ARBA00007878"/>
    </source>
</evidence>
<dbReference type="InterPro" id="IPR005835">
    <property type="entry name" value="NTP_transferase_dom"/>
</dbReference>
<feature type="region of interest" description="Disordered" evidence="11">
    <location>
        <begin position="590"/>
        <end position="610"/>
    </location>
</feature>
<keyword evidence="14" id="KW-1185">Reference proteome</keyword>
<feature type="compositionally biased region" description="Basic and acidic residues" evidence="11">
    <location>
        <begin position="499"/>
        <end position="515"/>
    </location>
</feature>
<dbReference type="PROSITE" id="PS51363">
    <property type="entry name" value="W2"/>
    <property type="match status" value="1"/>
</dbReference>
<comment type="caution">
    <text evidence="13">The sequence shown here is derived from an EMBL/GenBank/DDBJ whole genome shotgun (WGS) entry which is preliminary data.</text>
</comment>
<reference evidence="13 14" key="1">
    <citation type="submission" date="2024-02" db="EMBL/GenBank/DDBJ databases">
        <title>De novo assembly and annotation of 12 fungi associated with fruit tree decline syndrome in Ontario, Canada.</title>
        <authorList>
            <person name="Sulman M."/>
            <person name="Ellouze W."/>
            <person name="Ilyukhin E."/>
        </authorList>
    </citation>
    <scope>NUCLEOTIDE SEQUENCE [LARGE SCALE GENOMIC DNA]</scope>
    <source>
        <strain evidence="13 14">M11/M66-122</strain>
    </source>
</reference>
<dbReference type="Proteomes" id="UP001320420">
    <property type="component" value="Unassembled WGS sequence"/>
</dbReference>
<dbReference type="GO" id="GO:0031369">
    <property type="term" value="F:translation initiation factor binding"/>
    <property type="evidence" value="ECO:0007669"/>
    <property type="project" value="InterPro"/>
</dbReference>
<dbReference type="InterPro" id="IPR029044">
    <property type="entry name" value="Nucleotide-diphossugar_trans"/>
</dbReference>
<feature type="domain" description="W2" evidence="12">
    <location>
        <begin position="526"/>
        <end position="736"/>
    </location>
</feature>
<dbReference type="Pfam" id="PF02020">
    <property type="entry name" value="W2"/>
    <property type="match status" value="1"/>
</dbReference>
<dbReference type="SUPFAM" id="SSF53448">
    <property type="entry name" value="Nucleotide-diphospho-sugar transferases"/>
    <property type="match status" value="1"/>
</dbReference>
<keyword evidence="5 13" id="KW-0396">Initiation factor</keyword>
<dbReference type="Gene3D" id="3.90.550.10">
    <property type="entry name" value="Spore Coat Polysaccharide Biosynthesis Protein SpsA, Chain A"/>
    <property type="match status" value="1"/>
</dbReference>
<evidence type="ECO:0000256" key="3">
    <source>
        <dbReference type="ARBA" id="ARBA00018601"/>
    </source>
</evidence>
<gene>
    <name evidence="13" type="primary">GCD6</name>
    <name evidence="13" type="ORF">SLS62_007988</name>
</gene>
<proteinExistence type="inferred from homology"/>
<evidence type="ECO:0000256" key="6">
    <source>
        <dbReference type="ARBA" id="ARBA00030179"/>
    </source>
</evidence>
<organism evidence="13 14">
    <name type="scientific">Diatrype stigma</name>
    <dbReference type="NCBI Taxonomy" id="117547"/>
    <lineage>
        <taxon>Eukaryota</taxon>
        <taxon>Fungi</taxon>
        <taxon>Dikarya</taxon>
        <taxon>Ascomycota</taxon>
        <taxon>Pezizomycotina</taxon>
        <taxon>Sordariomycetes</taxon>
        <taxon>Xylariomycetidae</taxon>
        <taxon>Xylariales</taxon>
        <taxon>Diatrypaceae</taxon>
        <taxon>Diatrype</taxon>
    </lineage>
</organism>
<dbReference type="InterPro" id="IPR051956">
    <property type="entry name" value="eIF2B_epsilon"/>
</dbReference>
<evidence type="ECO:0000256" key="11">
    <source>
        <dbReference type="SAM" id="MobiDB-lite"/>
    </source>
</evidence>
<dbReference type="EMBL" id="JAKJXP020000070">
    <property type="protein sequence ID" value="KAK7750120.1"/>
    <property type="molecule type" value="Genomic_DNA"/>
</dbReference>
<dbReference type="FunFam" id="3.90.550.10:FF:000066">
    <property type="entry name" value="Translation initiation factor eIF-2B subunit epsilon"/>
    <property type="match status" value="1"/>
</dbReference>
<dbReference type="InterPro" id="IPR003307">
    <property type="entry name" value="W2_domain"/>
</dbReference>
<evidence type="ECO:0000259" key="12">
    <source>
        <dbReference type="PROSITE" id="PS51363"/>
    </source>
</evidence>
<dbReference type="InterPro" id="IPR056764">
    <property type="entry name" value="LbH_EIF2B3/5"/>
</dbReference>
<dbReference type="InterPro" id="IPR044123">
    <property type="entry name" value="W2_eIF2B_epsilon"/>
</dbReference>
<comment type="similarity">
    <text evidence="2">Belongs to the eIF-2B gamma/epsilon subunits family.</text>
</comment>
<dbReference type="PANTHER" id="PTHR45887">
    <property type="entry name" value="TRANSLATION INITIATION FACTOR EIF-2B SUBUNIT EPSILON"/>
    <property type="match status" value="1"/>
</dbReference>
<evidence type="ECO:0000256" key="1">
    <source>
        <dbReference type="ARBA" id="ARBA00004514"/>
    </source>
</evidence>
<dbReference type="GO" id="GO:0005829">
    <property type="term" value="C:cytosol"/>
    <property type="evidence" value="ECO:0007669"/>
    <property type="project" value="UniProtKB-SubCell"/>
</dbReference>
<dbReference type="GO" id="GO:0005851">
    <property type="term" value="C:eukaryotic translation initiation factor 2B complex"/>
    <property type="evidence" value="ECO:0007669"/>
    <property type="project" value="TreeGrafter"/>
</dbReference>
<feature type="region of interest" description="Disordered" evidence="11">
    <location>
        <begin position="725"/>
        <end position="747"/>
    </location>
</feature>
<comment type="subcellular location">
    <subcellularLocation>
        <location evidence="1">Cytoplasm</location>
        <location evidence="1">Cytosol</location>
    </subcellularLocation>
</comment>
<dbReference type="GO" id="GO:0005085">
    <property type="term" value="F:guanyl-nucleotide exchange factor activity"/>
    <property type="evidence" value="ECO:0007669"/>
    <property type="project" value="InterPro"/>
</dbReference>
<dbReference type="AlphaFoldDB" id="A0AAN9UL89"/>
<dbReference type="CDD" id="cd05787">
    <property type="entry name" value="LbH_eIF2B_epsilon"/>
    <property type="match status" value="1"/>
</dbReference>
<dbReference type="Pfam" id="PF25084">
    <property type="entry name" value="LbH_EIF2B"/>
    <property type="match status" value="1"/>
</dbReference>
<keyword evidence="4" id="KW-0963">Cytoplasm</keyword>
<dbReference type="Pfam" id="PF00483">
    <property type="entry name" value="NTP_transferase"/>
    <property type="match status" value="1"/>
</dbReference>
<sequence length="747" mass="81957">MPPRPAASGKKAAKPGTEDKREDVLQAVVIADSFQTRFRPFSLEKPRCLLPLANTPLIEYTLQYLALNGVQEVFIYCGEHHKQIEDYIQTSRWSKNQGSCPFSVLEFVRVADARSVGDFLRDLDKRNIIDGDFILVHGDVVANIPLDGPLAAHRARREANRDSCMTLVLREAGEEEHHTKMNGLTPVFIVDPRANRCLHYEEINPLQSDHYLKLDPEILNTPEIEIRTDLLDAQIDICTPDVLALWSESFDYELPRANFLHGVLKDYELNGKMIHTEIVKEGYSARASDLQMYAAISSDVLAGWTYPFVPDSNIQKDQTYQLRGDNLYDEDDVVIAEESLVSNSVIGKDTHIGPGSTVTNSIIGRNCMVGNNVTISDSFIWGDAVINDGAIIRHAIIADAVVIGKGSEIKEGALLSFGVQISDKTVVEASTPISLLSTTYDRVAPDSNIVGPQGKGAVFSDLEEDEDDEYDPSRLQKSLIYSLEDFNISTSSISTLGSHDSDTDSEARSPREGRSRLSSFASDDSGGFTGFHQDAVHGLMDVLRGTDGNFDAEKLEFTSLRLASNASDTAMRRAIATAFVRRALELMNNGDTFGDDPEQGGGGSGGPFEPAKAARHVLTARAGATDFVRELGVGDVAVRAEQVEFALALERACAVTAKGSADPARIGNLLAAFLQQAYALEIVDEEGILAWWKDPRSQPAGPDAHHHYGEEMALVRARCQALVEWLEESDDDDDDDDDEDSSEEDDD</sequence>